<keyword evidence="2" id="KW-1185">Reference proteome</keyword>
<dbReference type="AlphaFoldDB" id="A0A0F7S1N5"/>
<dbReference type="Proteomes" id="UP000242770">
    <property type="component" value="Unassembled WGS sequence"/>
</dbReference>
<evidence type="ECO:0000313" key="2">
    <source>
        <dbReference type="Proteomes" id="UP000242770"/>
    </source>
</evidence>
<organism evidence="1 2">
    <name type="scientific">Sporisorium scitamineum</name>
    <dbReference type="NCBI Taxonomy" id="49012"/>
    <lineage>
        <taxon>Eukaryota</taxon>
        <taxon>Fungi</taxon>
        <taxon>Dikarya</taxon>
        <taxon>Basidiomycota</taxon>
        <taxon>Ustilaginomycotina</taxon>
        <taxon>Ustilaginomycetes</taxon>
        <taxon>Ustilaginales</taxon>
        <taxon>Ustilaginaceae</taxon>
        <taxon>Sporisorium</taxon>
    </lineage>
</organism>
<dbReference type="EMBL" id="CCFA01000302">
    <property type="protein sequence ID" value="CDW94994.1"/>
    <property type="molecule type" value="Genomic_DNA"/>
</dbReference>
<evidence type="ECO:0000313" key="1">
    <source>
        <dbReference type="EMBL" id="CDW94994.1"/>
    </source>
</evidence>
<name>A0A0F7S1N5_9BASI</name>
<proteinExistence type="predicted"/>
<sequence length="40" mass="4232">MKRAKASLGIPFGKELRASPGPIRGFLLMVPFCRSIGTAG</sequence>
<reference evidence="2" key="1">
    <citation type="submission" date="2014-06" db="EMBL/GenBank/DDBJ databases">
        <authorList>
            <person name="Berkman P.J."/>
        </authorList>
    </citation>
    <scope>NUCLEOTIDE SEQUENCE [LARGE SCALE GENOMIC DNA]</scope>
</reference>
<gene>
    <name evidence="1" type="primary">SSCI05510.1</name>
</gene>
<accession>A0A0F7S1N5</accession>
<protein>
    <submittedName>
        <fullName evidence="1">Uncharacterized protein</fullName>
    </submittedName>
</protein>